<evidence type="ECO:0000256" key="2">
    <source>
        <dbReference type="ARBA" id="ARBA00022516"/>
    </source>
</evidence>
<dbReference type="STRING" id="926550.CLDAP_11270"/>
<feature type="transmembrane region" description="Helical" evidence="10">
    <location>
        <begin position="101"/>
        <end position="119"/>
    </location>
</feature>
<dbReference type="PANTHER" id="PTHR30309">
    <property type="entry name" value="INNER MEMBRANE PROTEIN YGIH"/>
    <property type="match status" value="1"/>
</dbReference>
<dbReference type="InterPro" id="IPR003811">
    <property type="entry name" value="G3P_acylTferase_PlsY"/>
</dbReference>
<keyword evidence="3 10" id="KW-0808">Transferase</keyword>
<dbReference type="RefSeq" id="WP_014432407.1">
    <property type="nucleotide sequence ID" value="NC_017079.1"/>
</dbReference>
<dbReference type="HOGENOM" id="CLU_081254_4_0_0"/>
<evidence type="ECO:0000256" key="1">
    <source>
        <dbReference type="ARBA" id="ARBA00022475"/>
    </source>
</evidence>
<keyword evidence="11" id="KW-0012">Acyltransferase</keyword>
<comment type="subunit">
    <text evidence="10">Probably interacts with PlsX.</text>
</comment>
<dbReference type="SMART" id="SM01207">
    <property type="entry name" value="G3P_acyltransf"/>
    <property type="match status" value="1"/>
</dbReference>
<dbReference type="GO" id="GO:0043772">
    <property type="term" value="F:acyl-phosphate glycerol-3-phosphate acyltransferase activity"/>
    <property type="evidence" value="ECO:0007669"/>
    <property type="project" value="UniProtKB-UniRule"/>
</dbReference>
<accession>I0I1M9</accession>
<gene>
    <name evidence="10 11" type="primary">plsY</name>
    <name evidence="11" type="ordered locus">CLDAP_11270</name>
</gene>
<evidence type="ECO:0000313" key="12">
    <source>
        <dbReference type="Proteomes" id="UP000007880"/>
    </source>
</evidence>
<comment type="function">
    <text evidence="10">Catalyzes the transfer of an acyl group from acyl-phosphate (acyl-PO(4)) to glycerol-3-phosphate (G3P) to form lysophosphatidic acid (LPA). This enzyme utilizes acyl-phosphate as fatty acyl donor, but not acyl-CoA or acyl-ACP.</text>
</comment>
<dbReference type="UniPathway" id="UPA00085"/>
<dbReference type="PATRIC" id="fig|926550.5.peg.1192"/>
<dbReference type="GO" id="GO:0005886">
    <property type="term" value="C:plasma membrane"/>
    <property type="evidence" value="ECO:0007669"/>
    <property type="project" value="UniProtKB-SubCell"/>
</dbReference>
<evidence type="ECO:0000256" key="6">
    <source>
        <dbReference type="ARBA" id="ARBA00023098"/>
    </source>
</evidence>
<keyword evidence="1 10" id="KW-1003">Cell membrane</keyword>
<evidence type="ECO:0000256" key="4">
    <source>
        <dbReference type="ARBA" id="ARBA00022692"/>
    </source>
</evidence>
<keyword evidence="10" id="KW-0997">Cell inner membrane</keyword>
<evidence type="ECO:0000256" key="9">
    <source>
        <dbReference type="ARBA" id="ARBA00023264"/>
    </source>
</evidence>
<keyword evidence="9 10" id="KW-1208">Phospholipid metabolism</keyword>
<keyword evidence="5 10" id="KW-1133">Transmembrane helix</keyword>
<dbReference type="EMBL" id="AP012337">
    <property type="protein sequence ID" value="BAL99166.1"/>
    <property type="molecule type" value="Genomic_DNA"/>
</dbReference>
<name>I0I1M9_CALAS</name>
<reference evidence="11 12" key="1">
    <citation type="submission" date="2012-02" db="EMBL/GenBank/DDBJ databases">
        <title>Complete genome sequence of Caldilinea aerophila DSM 14535 (= NBRC 102666).</title>
        <authorList>
            <person name="Oguchi A."/>
            <person name="Hosoyama A."/>
            <person name="Sekine M."/>
            <person name="Fukai R."/>
            <person name="Kato Y."/>
            <person name="Nakamura S."/>
            <person name="Hanada S."/>
            <person name="Yamazaki S."/>
            <person name="Fujita N."/>
        </authorList>
    </citation>
    <scope>NUCLEOTIDE SEQUENCE [LARGE SCALE GENOMIC DNA]</scope>
    <source>
        <strain evidence="12">DSM 14535 / JCM 11387 / NBRC 104270 / STL-6-O1</strain>
    </source>
</reference>
<dbReference type="PANTHER" id="PTHR30309:SF0">
    <property type="entry name" value="GLYCEROL-3-PHOSPHATE ACYLTRANSFERASE-RELATED"/>
    <property type="match status" value="1"/>
</dbReference>
<dbReference type="EC" id="2.3.1.275" evidence="10"/>
<sequence length="221" mass="23561">MIWAFAVVGALIGYVLGSIPVGLWVCRLYGVDIRTVGSGRIGGTNAWRAAGLKAAIPTVLGDALKGVLAVLLMRWLFFLVFPEPPSMSVSEAVTRTDALNLALALAGGFAVIGHNWSFLNRFKGGAGGITTAATTLALSPLVGGIVIIIGAFLIWWSRIASIGTFAVAVSSFALFLILAIDQITPWPFAIYGVMVLAAVLIALRPNREKLRQQQERIITIW</sequence>
<keyword evidence="6 10" id="KW-0443">Lipid metabolism</keyword>
<comment type="pathway">
    <text evidence="10">Lipid metabolism; phospholipid metabolism.</text>
</comment>
<keyword evidence="8 10" id="KW-0594">Phospholipid biosynthesis</keyword>
<comment type="catalytic activity">
    <reaction evidence="10">
        <text>an acyl phosphate + sn-glycerol 3-phosphate = a 1-acyl-sn-glycero-3-phosphate + phosphate</text>
        <dbReference type="Rhea" id="RHEA:34075"/>
        <dbReference type="ChEBI" id="CHEBI:43474"/>
        <dbReference type="ChEBI" id="CHEBI:57597"/>
        <dbReference type="ChEBI" id="CHEBI:57970"/>
        <dbReference type="ChEBI" id="CHEBI:59918"/>
        <dbReference type="EC" id="2.3.1.275"/>
    </reaction>
</comment>
<keyword evidence="4 10" id="KW-0812">Transmembrane</keyword>
<feature type="transmembrane region" description="Helical" evidence="10">
    <location>
        <begin position="186"/>
        <end position="203"/>
    </location>
</feature>
<evidence type="ECO:0000313" key="11">
    <source>
        <dbReference type="EMBL" id="BAL99166.1"/>
    </source>
</evidence>
<dbReference type="Pfam" id="PF02660">
    <property type="entry name" value="G3P_acyltransf"/>
    <property type="match status" value="1"/>
</dbReference>
<evidence type="ECO:0000256" key="8">
    <source>
        <dbReference type="ARBA" id="ARBA00023209"/>
    </source>
</evidence>
<keyword evidence="12" id="KW-1185">Reference proteome</keyword>
<evidence type="ECO:0000256" key="10">
    <source>
        <dbReference type="HAMAP-Rule" id="MF_01043"/>
    </source>
</evidence>
<evidence type="ECO:0000256" key="5">
    <source>
        <dbReference type="ARBA" id="ARBA00022989"/>
    </source>
</evidence>
<dbReference type="Proteomes" id="UP000007880">
    <property type="component" value="Chromosome"/>
</dbReference>
<feature type="transmembrane region" description="Helical" evidence="10">
    <location>
        <begin position="162"/>
        <end position="180"/>
    </location>
</feature>
<dbReference type="KEGG" id="cap:CLDAP_11270"/>
<dbReference type="HAMAP" id="MF_01043">
    <property type="entry name" value="PlsY"/>
    <property type="match status" value="1"/>
</dbReference>
<dbReference type="AlphaFoldDB" id="I0I1M9"/>
<evidence type="ECO:0000256" key="7">
    <source>
        <dbReference type="ARBA" id="ARBA00023136"/>
    </source>
</evidence>
<feature type="transmembrane region" description="Helical" evidence="10">
    <location>
        <begin position="131"/>
        <end position="155"/>
    </location>
</feature>
<organism evidence="11 12">
    <name type="scientific">Caldilinea aerophila (strain DSM 14535 / JCM 11387 / NBRC 104270 / STL-6-O1)</name>
    <dbReference type="NCBI Taxonomy" id="926550"/>
    <lineage>
        <taxon>Bacteria</taxon>
        <taxon>Bacillati</taxon>
        <taxon>Chloroflexota</taxon>
        <taxon>Caldilineae</taxon>
        <taxon>Caldilineales</taxon>
        <taxon>Caldilineaceae</taxon>
        <taxon>Caldilinea</taxon>
    </lineage>
</organism>
<protein>
    <recommendedName>
        <fullName evidence="10">Glycerol-3-phosphate acyltransferase</fullName>
    </recommendedName>
    <alternativeName>
        <fullName evidence="10">Acyl-PO4 G3P acyltransferase</fullName>
    </alternativeName>
    <alternativeName>
        <fullName evidence="10">Acyl-phosphate--glycerol-3-phosphate acyltransferase</fullName>
    </alternativeName>
    <alternativeName>
        <fullName evidence="10">G3P acyltransferase</fullName>
        <shortName evidence="10">GPAT</shortName>
        <ecNumber evidence="10">2.3.1.275</ecNumber>
    </alternativeName>
    <alternativeName>
        <fullName evidence="10">Lysophosphatidic acid synthase</fullName>
        <shortName evidence="10">LPA synthase</shortName>
    </alternativeName>
</protein>
<keyword evidence="7 10" id="KW-0472">Membrane</keyword>
<keyword evidence="2 10" id="KW-0444">Lipid biosynthesis</keyword>
<comment type="similarity">
    <text evidence="10">Belongs to the PlsY family.</text>
</comment>
<comment type="subcellular location">
    <subcellularLocation>
        <location evidence="10">Cell inner membrane</location>
        <topology evidence="10">Multi-pass membrane protein</topology>
    </subcellularLocation>
</comment>
<dbReference type="GO" id="GO:0008654">
    <property type="term" value="P:phospholipid biosynthetic process"/>
    <property type="evidence" value="ECO:0007669"/>
    <property type="project" value="UniProtKB-UniRule"/>
</dbReference>
<proteinExistence type="inferred from homology"/>
<dbReference type="eggNOG" id="COG0344">
    <property type="taxonomic scope" value="Bacteria"/>
</dbReference>
<evidence type="ECO:0000256" key="3">
    <source>
        <dbReference type="ARBA" id="ARBA00022679"/>
    </source>
</evidence>